<protein>
    <submittedName>
        <fullName evidence="2">Lantibiotic biosynthesis protein</fullName>
    </submittedName>
</protein>
<dbReference type="Proteomes" id="UP000287756">
    <property type="component" value="Chromosome"/>
</dbReference>
<accession>A0A410MC29</accession>
<dbReference type="OrthoDB" id="1273722at2"/>
<evidence type="ECO:0000313" key="3">
    <source>
        <dbReference type="Proteomes" id="UP000287756"/>
    </source>
</evidence>
<dbReference type="RefSeq" id="WP_128524525.1">
    <property type="nucleotide sequence ID" value="NZ_CP026118.1"/>
</dbReference>
<dbReference type="KEGG" id="hli:HLI_08315"/>
<organism evidence="2 3">
    <name type="scientific">Halobacillus litoralis</name>
    <dbReference type="NCBI Taxonomy" id="45668"/>
    <lineage>
        <taxon>Bacteria</taxon>
        <taxon>Bacillati</taxon>
        <taxon>Bacillota</taxon>
        <taxon>Bacilli</taxon>
        <taxon>Bacillales</taxon>
        <taxon>Bacillaceae</taxon>
        <taxon>Halobacillus</taxon>
    </lineage>
</organism>
<sequence length="288" mass="34318">MWVSRHIFIHDYQLIDEFLAHHLLPFMDNEWPGEYFFIRYWDGGPHIRLRYKWEESRKGIDEELFEMLSEFCAEYEDWHFAPIDHDERVSKTEGGGAGIFYPNFSIQDIDYHPELVRYGGNTAMGASEDIFVASTQLASTVIQKISRNKRYAISFDLMYECGKLARKLGIIDSVEDFFKDYNLVWKHFSDQPEYPGLTDYLKQRTEKREMNGVVEAYKPYLSFLGEKMRMIIYHQESYDKQNVYYILISHIHMFNNRLGVSPEREYYFSKVLHEYHQRLSVPTVKQGG</sequence>
<name>A0A410MC29_9BACI</name>
<dbReference type="Pfam" id="PF14028">
    <property type="entry name" value="Lant_dehydr_C"/>
    <property type="match status" value="1"/>
</dbReference>
<evidence type="ECO:0000259" key="1">
    <source>
        <dbReference type="Pfam" id="PF14028"/>
    </source>
</evidence>
<evidence type="ECO:0000313" key="2">
    <source>
        <dbReference type="EMBL" id="QAS52233.1"/>
    </source>
</evidence>
<dbReference type="EMBL" id="CP026118">
    <property type="protein sequence ID" value="QAS52233.1"/>
    <property type="molecule type" value="Genomic_DNA"/>
</dbReference>
<dbReference type="NCBIfam" id="TIGR03891">
    <property type="entry name" value="thiopep_ocin"/>
    <property type="match status" value="1"/>
</dbReference>
<dbReference type="InterPro" id="IPR023809">
    <property type="entry name" value="Thiopep_bacteriocin_synth_dom"/>
</dbReference>
<dbReference type="AlphaFoldDB" id="A0A410MC29"/>
<proteinExistence type="predicted"/>
<reference evidence="2 3" key="1">
    <citation type="submission" date="2018-01" db="EMBL/GenBank/DDBJ databases">
        <title>The whole genome sequencing and assembly of Halobacillus litoralis ERB031 strain.</title>
        <authorList>
            <person name="Lee S.-J."/>
            <person name="Park M.-K."/>
            <person name="Kim J.-Y."/>
            <person name="Lee Y.-J."/>
            <person name="Yi H."/>
            <person name="Bahn Y.-S."/>
            <person name="Kim J.F."/>
            <person name="Lee D.-W."/>
        </authorList>
    </citation>
    <scope>NUCLEOTIDE SEQUENCE [LARGE SCALE GENOMIC DNA]</scope>
    <source>
        <strain evidence="2 3">ERB 031</strain>
    </source>
</reference>
<feature type="domain" description="Thiopeptide-type bacteriocin biosynthesis" evidence="1">
    <location>
        <begin position="2"/>
        <end position="275"/>
    </location>
</feature>
<gene>
    <name evidence="2" type="ORF">HLI_08315</name>
</gene>